<dbReference type="InterPro" id="IPR004670">
    <property type="entry name" value="NhaA"/>
</dbReference>
<protein>
    <submittedName>
        <fullName evidence="2">Na+/H+ antiporter NhaA</fullName>
    </submittedName>
</protein>
<keyword evidence="1" id="KW-1133">Transmembrane helix</keyword>
<keyword evidence="1" id="KW-0472">Membrane</keyword>
<keyword evidence="3" id="KW-1185">Reference proteome</keyword>
<accession>A0ABT8CYX8</accession>
<name>A0ABT8CYX8_9FLAO</name>
<proteinExistence type="predicted"/>
<keyword evidence="1" id="KW-0812">Transmembrane</keyword>
<dbReference type="InterPro" id="IPR023171">
    <property type="entry name" value="Na/H_antiporter_dom_sf"/>
</dbReference>
<evidence type="ECO:0000313" key="2">
    <source>
        <dbReference type="EMBL" id="MDN3708966.1"/>
    </source>
</evidence>
<evidence type="ECO:0000256" key="1">
    <source>
        <dbReference type="SAM" id="Phobius"/>
    </source>
</evidence>
<feature type="transmembrane region" description="Helical" evidence="1">
    <location>
        <begin position="20"/>
        <end position="38"/>
    </location>
</feature>
<dbReference type="RefSeq" id="WP_290364859.1">
    <property type="nucleotide sequence ID" value="NZ_JAUFQU010000009.1"/>
</dbReference>
<evidence type="ECO:0000313" key="3">
    <source>
        <dbReference type="Proteomes" id="UP001242368"/>
    </source>
</evidence>
<comment type="caution">
    <text evidence="2">The sequence shown here is derived from an EMBL/GenBank/DDBJ whole genome shotgun (WGS) entry which is preliminary data.</text>
</comment>
<sequence>MSLFITSLAFTEEVYMVQAKIGIFAASIIGGILGYIILNKNKVK</sequence>
<gene>
    <name evidence="2" type="ORF">QW060_17980</name>
</gene>
<reference evidence="3" key="1">
    <citation type="journal article" date="2019" name="Int. J. Syst. Evol. Microbiol.">
        <title>The Global Catalogue of Microorganisms (GCM) 10K type strain sequencing project: providing services to taxonomists for standard genome sequencing and annotation.</title>
        <authorList>
            <consortium name="The Broad Institute Genomics Platform"/>
            <consortium name="The Broad Institute Genome Sequencing Center for Infectious Disease"/>
            <person name="Wu L."/>
            <person name="Ma J."/>
        </authorList>
    </citation>
    <scope>NUCLEOTIDE SEQUENCE [LARGE SCALE GENOMIC DNA]</scope>
    <source>
        <strain evidence="3">CECT 7184</strain>
    </source>
</reference>
<dbReference type="EMBL" id="JAUFQU010000009">
    <property type="protein sequence ID" value="MDN3708966.1"/>
    <property type="molecule type" value="Genomic_DNA"/>
</dbReference>
<organism evidence="2 3">
    <name type="scientific">Paenimyroides ceti</name>
    <dbReference type="NCBI Taxonomy" id="395087"/>
    <lineage>
        <taxon>Bacteria</taxon>
        <taxon>Pseudomonadati</taxon>
        <taxon>Bacteroidota</taxon>
        <taxon>Flavobacteriia</taxon>
        <taxon>Flavobacteriales</taxon>
        <taxon>Flavobacteriaceae</taxon>
        <taxon>Paenimyroides</taxon>
    </lineage>
</organism>
<dbReference type="Proteomes" id="UP001242368">
    <property type="component" value="Unassembled WGS sequence"/>
</dbReference>
<dbReference type="Gene3D" id="1.20.1530.10">
    <property type="entry name" value="Na+/H+ antiporter like domain"/>
    <property type="match status" value="1"/>
</dbReference>
<dbReference type="Pfam" id="PF06965">
    <property type="entry name" value="Na_H_antiport_1"/>
    <property type="match status" value="1"/>
</dbReference>